<dbReference type="Pfam" id="PF23598">
    <property type="entry name" value="LRR_14"/>
    <property type="match status" value="2"/>
</dbReference>
<keyword evidence="2" id="KW-0677">Repeat</keyword>
<evidence type="ECO:0000256" key="4">
    <source>
        <dbReference type="SAM" id="Phobius"/>
    </source>
</evidence>
<feature type="compositionally biased region" description="Basic and acidic residues" evidence="3">
    <location>
        <begin position="1"/>
        <end position="19"/>
    </location>
</feature>
<evidence type="ECO:0000256" key="2">
    <source>
        <dbReference type="ARBA" id="ARBA00022737"/>
    </source>
</evidence>
<feature type="region of interest" description="Disordered" evidence="3">
    <location>
        <begin position="256"/>
        <end position="306"/>
    </location>
</feature>
<feature type="transmembrane region" description="Helical" evidence="4">
    <location>
        <begin position="213"/>
        <end position="234"/>
    </location>
</feature>
<dbReference type="InterPro" id="IPR052595">
    <property type="entry name" value="LRRC69/RLP"/>
</dbReference>
<dbReference type="PANTHER" id="PTHR48057:SF7">
    <property type="entry name" value="LEUCINE-RICH REPEAT SERINE_THREONINE-PROTEIN KINASE 1"/>
    <property type="match status" value="1"/>
</dbReference>
<evidence type="ECO:0000259" key="5">
    <source>
        <dbReference type="Pfam" id="PF23598"/>
    </source>
</evidence>
<evidence type="ECO:0000313" key="6">
    <source>
        <dbReference type="EMBL" id="CAE2275173.1"/>
    </source>
</evidence>
<dbReference type="AlphaFoldDB" id="A0A7S4NAU3"/>
<dbReference type="Pfam" id="PF00560">
    <property type="entry name" value="LRR_1"/>
    <property type="match status" value="3"/>
</dbReference>
<dbReference type="InterPro" id="IPR003591">
    <property type="entry name" value="Leu-rich_rpt_typical-subtyp"/>
</dbReference>
<dbReference type="EMBL" id="HBKQ01049859">
    <property type="protein sequence ID" value="CAE2275173.1"/>
    <property type="molecule type" value="Transcribed_RNA"/>
</dbReference>
<dbReference type="PANTHER" id="PTHR48057">
    <property type="entry name" value="LEUCINE-RICH REPEAT SERINE/THREONINE-PROTEIN KINASE 1"/>
    <property type="match status" value="1"/>
</dbReference>
<feature type="compositionally biased region" description="Polar residues" evidence="3">
    <location>
        <begin position="281"/>
        <end position="294"/>
    </location>
</feature>
<dbReference type="InterPro" id="IPR055414">
    <property type="entry name" value="LRR_R13L4/SHOC2-like"/>
</dbReference>
<keyword evidence="4" id="KW-0812">Transmembrane</keyword>
<feature type="region of interest" description="Disordered" evidence="3">
    <location>
        <begin position="1"/>
        <end position="89"/>
    </location>
</feature>
<name>A0A7S4NAU3_9STRA</name>
<accession>A0A7S4NAU3</accession>
<feature type="domain" description="Disease resistance R13L4/SHOC-2-like LRR" evidence="5">
    <location>
        <begin position="694"/>
        <end position="810"/>
    </location>
</feature>
<reference evidence="6" key="1">
    <citation type="submission" date="2021-01" db="EMBL/GenBank/DDBJ databases">
        <authorList>
            <person name="Corre E."/>
            <person name="Pelletier E."/>
            <person name="Niang G."/>
            <person name="Scheremetjew M."/>
            <person name="Finn R."/>
            <person name="Kale V."/>
            <person name="Holt S."/>
            <person name="Cochrane G."/>
            <person name="Meng A."/>
            <person name="Brown T."/>
            <person name="Cohen L."/>
        </authorList>
    </citation>
    <scope>NUCLEOTIDE SEQUENCE</scope>
    <source>
        <strain evidence="6">Isolate 1302-5</strain>
    </source>
</reference>
<protein>
    <recommendedName>
        <fullName evidence="5">Disease resistance R13L4/SHOC-2-like LRR domain-containing protein</fullName>
    </recommendedName>
</protein>
<feature type="domain" description="Disease resistance R13L4/SHOC-2-like LRR" evidence="5">
    <location>
        <begin position="558"/>
        <end position="683"/>
    </location>
</feature>
<organism evidence="6">
    <name type="scientific">Odontella aurita</name>
    <dbReference type="NCBI Taxonomy" id="265563"/>
    <lineage>
        <taxon>Eukaryota</taxon>
        <taxon>Sar</taxon>
        <taxon>Stramenopiles</taxon>
        <taxon>Ochrophyta</taxon>
        <taxon>Bacillariophyta</taxon>
        <taxon>Mediophyceae</taxon>
        <taxon>Biddulphiophycidae</taxon>
        <taxon>Eupodiscales</taxon>
        <taxon>Odontellaceae</taxon>
        <taxon>Odontella</taxon>
    </lineage>
</organism>
<dbReference type="SUPFAM" id="SSF52058">
    <property type="entry name" value="L domain-like"/>
    <property type="match status" value="2"/>
</dbReference>
<proteinExistence type="predicted"/>
<feature type="compositionally biased region" description="Polar residues" evidence="3">
    <location>
        <begin position="261"/>
        <end position="272"/>
    </location>
</feature>
<dbReference type="Gene3D" id="3.80.10.10">
    <property type="entry name" value="Ribonuclease Inhibitor"/>
    <property type="match status" value="4"/>
</dbReference>
<keyword evidence="4" id="KW-0472">Membrane</keyword>
<dbReference type="FunFam" id="3.80.10.10:FF:000041">
    <property type="entry name" value="LRR receptor-like serine/threonine-protein kinase ERECTA"/>
    <property type="match status" value="4"/>
</dbReference>
<dbReference type="InterPro" id="IPR032675">
    <property type="entry name" value="LRR_dom_sf"/>
</dbReference>
<keyword evidence="4" id="KW-1133">Transmembrane helix</keyword>
<keyword evidence="1" id="KW-0433">Leucine-rich repeat</keyword>
<dbReference type="InterPro" id="IPR001611">
    <property type="entry name" value="Leu-rich_rpt"/>
</dbReference>
<sequence length="926" mass="101585">MPTRKTEKSKEESHGKDEMEMVVPVDPHPRSWTSDVPRNTEHEGERRRKQAFVAGASTESTQPICKTGKSKEGSNKKAEPEVTPLVSPSFPQMTTWSHIELFEDPRVPVPSEERCLGAESSEHTAHSTRGPPGLHSAMGSGFGEMYSQDHHQEAVTLQRDEDDAISAFVVPTRTRRMQIRTNQILSAPNEVYDGVRILEKKEKIPRRQAKKKLLIGFLLFVSVCIIAGTLVGTLHSPNTSEGSTPLVDTTIVRPTELPGEATSSGLENQTGPSPGEKAVDNHSNVTRNDTSGLDSSKTETTSSSSATILPFESAPNITEIAFKVSGDLILDLTTPQGQATRWLLNEDGFPVPNTSKKVLQRYILSVLYFAMDGHNWTYNDGFLTESDECSGWYGVYCSGDEVVRLKLGENNLDEQLPSELSHLSELQILSMEENFITGTIPNNIGHMENLNTLLLYGNLLSGSIPGGIFNLTNLEVVGLGLGATTFNPEDSGNMLTGTLSTEIGNLKMLRWLSLSENELKGQIPKEMCTLPRLQYIYMYSMYDMKGRIPTEIGNLTELRVLDVSGTRLRRKLPTQIGHLSQLQRLDLSYTDISGEIPTELGLLSALKVLSLRGTYLTGSIPTEFFQLKNLEQLNIGSWGITGTIPNGLGYLSKLCALRLWGSLSGSLPPELGQLPNLLELELDGTSVEGPIPTELGQISTLEILDLSRTNITGKIPTELCNLAKLEMLSLGHTQLTGTLPTYVGHLKSLVELHLDDLALTGTLPTELGMLTSVETFYVRSTSLTGPIPTELGYLESMTYLGLSGAELRSSIPTELGLSKNLSQINLRDNLLSGFIPTELGMLDLWVLYLENNKLSGEIPTELGQMSQSASIHLEGNYLTGSVPAEICTIEYIWISADCKKEVKCGCCTLCCGERGGEMFCKWEDRR</sequence>
<evidence type="ECO:0000256" key="3">
    <source>
        <dbReference type="SAM" id="MobiDB-lite"/>
    </source>
</evidence>
<dbReference type="SMART" id="SM00369">
    <property type="entry name" value="LRR_TYP"/>
    <property type="match status" value="7"/>
</dbReference>
<feature type="compositionally biased region" description="Basic and acidic residues" evidence="3">
    <location>
        <begin position="69"/>
        <end position="80"/>
    </location>
</feature>
<evidence type="ECO:0000256" key="1">
    <source>
        <dbReference type="ARBA" id="ARBA00022614"/>
    </source>
</evidence>
<gene>
    <name evidence="6" type="ORF">OAUR00152_LOCUS34380</name>
</gene>